<dbReference type="OrthoDB" id="9805856at2"/>
<dbReference type="KEGG" id="lai:LAC30SC_06700"/>
<dbReference type="STRING" id="1604.LAC30SC_06700"/>
<evidence type="ECO:0000256" key="1">
    <source>
        <dbReference type="ARBA" id="ARBA00023125"/>
    </source>
</evidence>
<accession>F0TFH0</accession>
<dbReference type="InterPro" id="IPR010982">
    <property type="entry name" value="Lambda_DNA-bd_dom_sf"/>
</dbReference>
<name>F0TFH0_LACAM</name>
<dbReference type="InterPro" id="IPR001387">
    <property type="entry name" value="Cro/C1-type_HTH"/>
</dbReference>
<dbReference type="PANTHER" id="PTHR46558:SF11">
    <property type="entry name" value="HTH-TYPE TRANSCRIPTIONAL REGULATOR XRE"/>
    <property type="match status" value="1"/>
</dbReference>
<dbReference type="SUPFAM" id="SSF47413">
    <property type="entry name" value="lambda repressor-like DNA-binding domains"/>
    <property type="match status" value="1"/>
</dbReference>
<keyword evidence="1" id="KW-0238">DNA-binding</keyword>
<gene>
    <name evidence="3" type="ordered locus">LAC30SC_06700</name>
</gene>
<evidence type="ECO:0000313" key="4">
    <source>
        <dbReference type="Proteomes" id="UP000007491"/>
    </source>
</evidence>
<proteinExistence type="predicted"/>
<dbReference type="EMBL" id="CP002559">
    <property type="protein sequence ID" value="ADZ07464.1"/>
    <property type="molecule type" value="Genomic_DNA"/>
</dbReference>
<reference key="2">
    <citation type="submission" date="2011-02" db="EMBL/GenBank/DDBJ databases">
        <authorList>
            <person name="Roh H."/>
            <person name="Ko H.-J."/>
            <person name="Kim S.-H."/>
            <person name="Choi I.-G."/>
            <person name="Oh S."/>
        </authorList>
    </citation>
    <scope>NUCLEOTIDE SEQUENCE</scope>
    <source>
        <strain>30SC</strain>
    </source>
</reference>
<feature type="domain" description="HTH cro/C1-type" evidence="2">
    <location>
        <begin position="5"/>
        <end position="59"/>
    </location>
</feature>
<dbReference type="Pfam" id="PF01381">
    <property type="entry name" value="HTH_3"/>
    <property type="match status" value="1"/>
</dbReference>
<sequence>MKTKLKVLRAEKNLTQAQLAKVLGTSQVNVSAWETGKATPRPPMMQRISDYFGVKKEDIFFTAFNYSK</sequence>
<dbReference type="Gene3D" id="1.10.260.40">
    <property type="entry name" value="lambda repressor-like DNA-binding domains"/>
    <property type="match status" value="1"/>
</dbReference>
<dbReference type="PANTHER" id="PTHR46558">
    <property type="entry name" value="TRACRIPTIONAL REGULATORY PROTEIN-RELATED-RELATED"/>
    <property type="match status" value="1"/>
</dbReference>
<dbReference type="Proteomes" id="UP000007491">
    <property type="component" value="Chromosome"/>
</dbReference>
<dbReference type="SMART" id="SM00530">
    <property type="entry name" value="HTH_XRE"/>
    <property type="match status" value="1"/>
</dbReference>
<evidence type="ECO:0000259" key="2">
    <source>
        <dbReference type="PROSITE" id="PS50943"/>
    </source>
</evidence>
<dbReference type="PROSITE" id="PS50943">
    <property type="entry name" value="HTH_CROC1"/>
    <property type="match status" value="1"/>
</dbReference>
<dbReference type="HOGENOM" id="CLU_066192_62_3_9"/>
<dbReference type="RefSeq" id="WP_013642088.1">
    <property type="nucleotide sequence ID" value="NC_015214.1"/>
</dbReference>
<evidence type="ECO:0000313" key="3">
    <source>
        <dbReference type="EMBL" id="ADZ07464.1"/>
    </source>
</evidence>
<dbReference type="CDD" id="cd00093">
    <property type="entry name" value="HTH_XRE"/>
    <property type="match status" value="1"/>
</dbReference>
<reference evidence="3 4" key="1">
    <citation type="journal article" date="2011" name="J. Bacteriol.">
        <title>Complete genome sequencing of Lactobacillus acidophilus 30SC, isolated from swine intestine.</title>
        <authorList>
            <person name="Oh S."/>
            <person name="Roh H."/>
            <person name="Ko H.J."/>
            <person name="Kim S."/>
            <person name="Kim K.H."/>
            <person name="Lee S.E."/>
            <person name="Chang I.S."/>
            <person name="Kim S."/>
            <person name="Choi I.G."/>
        </authorList>
    </citation>
    <scope>NUCLEOTIDE SEQUENCE [LARGE SCALE GENOMIC DNA]</scope>
    <source>
        <strain evidence="3 4">30SC</strain>
    </source>
</reference>
<protein>
    <submittedName>
        <fullName evidence="3">XRE family transcriptional regulator</fullName>
    </submittedName>
</protein>
<organism evidence="3 4">
    <name type="scientific">Lactobacillus amylovorus</name>
    <dbReference type="NCBI Taxonomy" id="1604"/>
    <lineage>
        <taxon>Bacteria</taxon>
        <taxon>Bacillati</taxon>
        <taxon>Bacillota</taxon>
        <taxon>Bacilli</taxon>
        <taxon>Lactobacillales</taxon>
        <taxon>Lactobacillaceae</taxon>
        <taxon>Lactobacillus</taxon>
    </lineage>
</organism>
<dbReference type="GO" id="GO:0003677">
    <property type="term" value="F:DNA binding"/>
    <property type="evidence" value="ECO:0007669"/>
    <property type="project" value="UniProtKB-KW"/>
</dbReference>
<dbReference type="AlphaFoldDB" id="F0TFH0"/>